<dbReference type="CTD" id="130813"/>
<dbReference type="PANTHER" id="PTHR31909">
    <property type="entry name" value="CHROMOSOME 20 ORF85 FAMILY MEMBER"/>
    <property type="match status" value="1"/>
</dbReference>
<evidence type="ECO:0000256" key="1">
    <source>
        <dbReference type="SAM" id="MobiDB-lite"/>
    </source>
</evidence>
<evidence type="ECO:0000313" key="2">
    <source>
        <dbReference type="Proteomes" id="UP000515203"/>
    </source>
</evidence>
<dbReference type="RefSeq" id="XP_004642405.1">
    <property type="nucleotide sequence ID" value="XM_004642348.2"/>
</dbReference>
<organism evidence="2 3">
    <name type="scientific">Octodon degus</name>
    <name type="common">Degu</name>
    <name type="synonym">Sciurus degus</name>
    <dbReference type="NCBI Taxonomy" id="10160"/>
    <lineage>
        <taxon>Eukaryota</taxon>
        <taxon>Metazoa</taxon>
        <taxon>Chordata</taxon>
        <taxon>Craniata</taxon>
        <taxon>Vertebrata</taxon>
        <taxon>Euteleostomi</taxon>
        <taxon>Mammalia</taxon>
        <taxon>Eutheria</taxon>
        <taxon>Euarchontoglires</taxon>
        <taxon>Glires</taxon>
        <taxon>Rodentia</taxon>
        <taxon>Hystricomorpha</taxon>
        <taxon>Octodontidae</taxon>
        <taxon>Octodon</taxon>
    </lineage>
</organism>
<dbReference type="PANTHER" id="PTHR31909:SF2">
    <property type="entry name" value="RIKEN CDNA 2410004P03 GENE"/>
    <property type="match status" value="1"/>
</dbReference>
<dbReference type="Proteomes" id="UP000515203">
    <property type="component" value="Unplaced"/>
</dbReference>
<name>A0A6P3FB55_OCTDE</name>
<protein>
    <submittedName>
        <fullName evidence="3">Uncharacterized protein C2orf50 homolog</fullName>
    </submittedName>
</protein>
<dbReference type="AlphaFoldDB" id="A0A6P3FB55"/>
<keyword evidence="2" id="KW-1185">Reference proteome</keyword>
<evidence type="ECO:0000313" key="3">
    <source>
        <dbReference type="RefSeq" id="XP_004642405.1"/>
    </source>
</evidence>
<dbReference type="OrthoDB" id="9972212at2759"/>
<feature type="region of interest" description="Disordered" evidence="1">
    <location>
        <begin position="1"/>
        <end position="28"/>
    </location>
</feature>
<reference evidence="3" key="1">
    <citation type="submission" date="2025-08" db="UniProtKB">
        <authorList>
            <consortium name="RefSeq"/>
        </authorList>
    </citation>
    <scope>IDENTIFICATION</scope>
</reference>
<proteinExistence type="predicted"/>
<gene>
    <name evidence="3" type="primary">CUNH2orf50</name>
</gene>
<dbReference type="InterPro" id="IPR020339">
    <property type="entry name" value="C20orf85-like"/>
</dbReference>
<dbReference type="GeneID" id="101561204"/>
<accession>A0A6P3FB55</accession>
<dbReference type="Pfam" id="PF14945">
    <property type="entry name" value="LLC1"/>
    <property type="match status" value="1"/>
</dbReference>
<sequence length="127" mass="14011">MGGRPAPGLPSTTPARPPVSVFRTPRTSPGVQEDALWRELVEAERRGQRRWTESWGFLKDYDPMGNKKEQEQLPEHVPLFSDTVPHSSSQVVGSRLATPLGRGLVHMDFAFVAGTRRNRPGAGLQPA</sequence>
<dbReference type="InParanoid" id="A0A6P3FB55"/>